<name>A0A069CUR5_WEIOS</name>
<dbReference type="InterPro" id="IPR006680">
    <property type="entry name" value="Amidohydro-rel"/>
</dbReference>
<sequence length="175" mass="19738">MIEVDYHLKNAYFLDVFTKTFIKTELWIKGTQIIFRGRSKQYLAKETFDLGGRYVAPGLIDAHMHIESSLLTPSELGKILVKHGVTRAFADPHEIASVSGESGIHYMIEEARQAPIHFHYMLPSSVPAAPFERTGAILDAESLRTFYQYPEVHGLAEVMDYPAVANENPEKILIC</sequence>
<dbReference type="InterPro" id="IPR011059">
    <property type="entry name" value="Metal-dep_hydrolase_composite"/>
</dbReference>
<reference evidence="4" key="1">
    <citation type="journal article" date="2014" name="Genome Announc.">
        <title>Draft genome sequence of Weissella oryzae SG25T, isolated from fermented rice grains.</title>
        <authorList>
            <person name="Tanizawa Y."/>
            <person name="Fujisawa T."/>
            <person name="Mochizuki T."/>
            <person name="Kaminuma E."/>
            <person name="Suzuki Y."/>
            <person name="Nakamura Y."/>
            <person name="Tohno M."/>
        </authorList>
    </citation>
    <scope>NUCLEOTIDE SEQUENCE [LARGE SCALE GENOMIC DNA]</scope>
    <source>
        <strain evidence="4">DSM 25784 / JCM 18191 / LMG 30913 / SG25</strain>
    </source>
</reference>
<proteinExistence type="predicted"/>
<dbReference type="GO" id="GO:0000034">
    <property type="term" value="F:adenine deaminase activity"/>
    <property type="evidence" value="ECO:0007669"/>
    <property type="project" value="TreeGrafter"/>
</dbReference>
<evidence type="ECO:0000313" key="4">
    <source>
        <dbReference type="Proteomes" id="UP000030643"/>
    </source>
</evidence>
<evidence type="ECO:0000259" key="2">
    <source>
        <dbReference type="Pfam" id="PF01979"/>
    </source>
</evidence>
<organism evidence="3 4">
    <name type="scientific">Weissella oryzae (strain DSM 25784 / JCM 18191 / LMG 30913 / SG25)</name>
    <dbReference type="NCBI Taxonomy" id="1329250"/>
    <lineage>
        <taxon>Bacteria</taxon>
        <taxon>Bacillati</taxon>
        <taxon>Bacillota</taxon>
        <taxon>Bacilli</taxon>
        <taxon>Lactobacillales</taxon>
        <taxon>Lactobacillaceae</taxon>
        <taxon>Weissella</taxon>
    </lineage>
</organism>
<dbReference type="EMBL" id="DF820490">
    <property type="protein sequence ID" value="GAK31142.1"/>
    <property type="molecule type" value="Genomic_DNA"/>
</dbReference>
<feature type="domain" description="Amidohydrolase-related" evidence="2">
    <location>
        <begin position="54"/>
        <end position="141"/>
    </location>
</feature>
<dbReference type="Pfam" id="PF01979">
    <property type="entry name" value="Amidohydro_1"/>
    <property type="match status" value="1"/>
</dbReference>
<dbReference type="AlphaFoldDB" id="A0A069CUR5"/>
<keyword evidence="4" id="KW-1185">Reference proteome</keyword>
<protein>
    <submittedName>
        <fullName evidence="3">Adenine deaminase</fullName>
    </submittedName>
</protein>
<dbReference type="PANTHER" id="PTHR11113:SF2">
    <property type="entry name" value="ADENINE DEAMINASE"/>
    <property type="match status" value="1"/>
</dbReference>
<dbReference type="PANTHER" id="PTHR11113">
    <property type="entry name" value="N-ACETYLGLUCOSAMINE-6-PHOSPHATE DEACETYLASE"/>
    <property type="match status" value="1"/>
</dbReference>
<dbReference type="eggNOG" id="COG1001">
    <property type="taxonomic scope" value="Bacteria"/>
</dbReference>
<evidence type="ECO:0000256" key="1">
    <source>
        <dbReference type="ARBA" id="ARBA00022801"/>
    </source>
</evidence>
<dbReference type="Gene3D" id="3.20.20.140">
    <property type="entry name" value="Metal-dependent hydrolases"/>
    <property type="match status" value="1"/>
</dbReference>
<dbReference type="SUPFAM" id="SSF51338">
    <property type="entry name" value="Composite domain of metallo-dependent hydrolases"/>
    <property type="match status" value="1"/>
</dbReference>
<accession>A0A069CUR5</accession>
<dbReference type="Proteomes" id="UP000030643">
    <property type="component" value="Unassembled WGS sequence"/>
</dbReference>
<dbReference type="InterPro" id="IPR032466">
    <property type="entry name" value="Metal_Hydrolase"/>
</dbReference>
<dbReference type="STRING" id="1329250.WOSG25_071190"/>
<evidence type="ECO:0000313" key="3">
    <source>
        <dbReference type="EMBL" id="GAK31142.1"/>
    </source>
</evidence>
<dbReference type="SUPFAM" id="SSF51556">
    <property type="entry name" value="Metallo-dependent hydrolases"/>
    <property type="match status" value="1"/>
</dbReference>
<gene>
    <name evidence="3" type="ORF">WOSG25_071190</name>
</gene>
<keyword evidence="1" id="KW-0378">Hydrolase</keyword>
<dbReference type="Gene3D" id="2.30.40.10">
    <property type="entry name" value="Urease, subunit C, domain 1"/>
    <property type="match status" value="1"/>
</dbReference>